<evidence type="ECO:0000256" key="2">
    <source>
        <dbReference type="ARBA" id="ARBA00022777"/>
    </source>
</evidence>
<feature type="transmembrane region" description="Helical" evidence="4">
    <location>
        <begin position="152"/>
        <end position="173"/>
    </location>
</feature>
<accession>A0ABP9NAB9</accession>
<dbReference type="Gene3D" id="1.20.5.1930">
    <property type="match status" value="1"/>
</dbReference>
<evidence type="ECO:0000313" key="7">
    <source>
        <dbReference type="Proteomes" id="UP001500804"/>
    </source>
</evidence>
<evidence type="ECO:0000256" key="1">
    <source>
        <dbReference type="ARBA" id="ARBA00022679"/>
    </source>
</evidence>
<dbReference type="Gene3D" id="3.30.565.10">
    <property type="entry name" value="Histidine kinase-like ATPase, C-terminal domain"/>
    <property type="match status" value="1"/>
</dbReference>
<dbReference type="Pfam" id="PF07730">
    <property type="entry name" value="HisKA_3"/>
    <property type="match status" value="1"/>
</dbReference>
<feature type="transmembrane region" description="Helical" evidence="4">
    <location>
        <begin position="293"/>
        <end position="314"/>
    </location>
</feature>
<proteinExistence type="predicted"/>
<gene>
    <name evidence="6" type="ORF">GCM10023320_02370</name>
</gene>
<dbReference type="Pfam" id="PF02518">
    <property type="entry name" value="HATPase_c"/>
    <property type="match status" value="1"/>
</dbReference>
<keyword evidence="7" id="KW-1185">Reference proteome</keyword>
<keyword evidence="3" id="KW-0902">Two-component regulatory system</keyword>
<dbReference type="PANTHER" id="PTHR24421">
    <property type="entry name" value="NITRATE/NITRITE SENSOR PROTEIN NARX-RELATED"/>
    <property type="match status" value="1"/>
</dbReference>
<feature type="transmembrane region" description="Helical" evidence="4">
    <location>
        <begin position="20"/>
        <end position="43"/>
    </location>
</feature>
<keyword evidence="2" id="KW-0418">Kinase</keyword>
<keyword evidence="4" id="KW-0472">Membrane</keyword>
<feature type="transmembrane region" description="Helical" evidence="4">
    <location>
        <begin position="119"/>
        <end position="140"/>
    </location>
</feature>
<evidence type="ECO:0000259" key="5">
    <source>
        <dbReference type="SMART" id="SM00387"/>
    </source>
</evidence>
<keyword evidence="1" id="KW-0808">Transferase</keyword>
<name>A0ABP9NAB9_9PSEU</name>
<dbReference type="InterPro" id="IPR050482">
    <property type="entry name" value="Sensor_HK_TwoCompSys"/>
</dbReference>
<dbReference type="Proteomes" id="UP001500804">
    <property type="component" value="Unassembled WGS sequence"/>
</dbReference>
<dbReference type="CDD" id="cd16917">
    <property type="entry name" value="HATPase_UhpB-NarQ-NarX-like"/>
    <property type="match status" value="1"/>
</dbReference>
<sequence length="1136" mass="119023">MIAVAGVARAPRRVLVLTAYWVFLVACAVLSLMSLAVGAIGWLAGHDTLIDWIGVQGVLDYGLSVLSLVVAGALVAGRRPSWSTRLLLLAMVASAGAFNLQSIATVMLVDAVTDLRIGLLQQVLLPEVAVAAYVLALLVFPPEREPRVGRPAHTTLLAAGALLVGALGTALLAPIVSCVLFFGFLGPVVGVVVLPRQIRSARTATARTQARLLFSVVAVASAIAIVLAVLTLLMWATGLGSLLLLADPTAGVGGPAGEPTALLFWFSRLAGISIACAVFIATRTGGLLNAERLFSRGLATGLTAAVVGGGYCVVRSTTGLLFEDGTLLPAALAVVLAAVALRPAYVWSERWTDQLLFGTRPTPYSVLAGITAFSRVTATDAPDLARVAEAVGRGLGAATCRLTVTRPGLRDRSYTWNEEEERHPDELVQVVVRHGTEAIGTLAVDYDAVAGLHRHRQHLLEDVAESLGAVLQASRYGIELERQLRAALAHASEIAASRRAVVAEMDGERRRIERDLHDGAQHHLVSLRLALGLVEHQVSTAQYGKARERLAQVSGQIDLAESILAETAMGVSSPLLAECGLLRALEKELAGGEPPVAVDASGVDGDGRFPHDVESAVYFSCLEAVNNARKHAQGATIAVRLCTGNGRLRFTVRDDGPGWDRSRASGSPGRGLRNVTVRISAVGGEIDVRSAPGQGTTVEGSVPVPLPAARDAKGQPAAVGPAQPLIDQVRDAVREARERYRSTARADAVRVLGERLDAPLRIGVAGDGSAAFAALGTDGTACLVDVAAPAAPHADAFVVLLRRGPGGDVVLPSRSFGSAWHRPAHAVGALLVDGPVGEVAQRVAIGCAAVPDVRRLCHVVVPVAPAFAQAGLALSDEQFRTLLARAGRGLEPAVDGVTMPVVVGTRPAGAARAGVPAGSGAGAPSPADGLDRERPVPFEHTVVGFALAEIRSGRAPTREALAAALLRGSGLPRLRELVDERLNRRADPLRSRGVLLALEDLVRHEPPPVGGDVLRYRLDRIRSGAFELTEMDVVDVVRAGELDLPDGERPVVERLLGAGGTDPRSRLGLAPGASQQEVSRAAAEQLARWQRHAANPLARVDLRKVTDVLVQACERLLVAAGQDPDAFRTDPVRMGS</sequence>
<dbReference type="RefSeq" id="WP_345602603.1">
    <property type="nucleotide sequence ID" value="NZ_BAABJO010000001.1"/>
</dbReference>
<dbReference type="SMART" id="SM00387">
    <property type="entry name" value="HATPase_c"/>
    <property type="match status" value="1"/>
</dbReference>
<evidence type="ECO:0000256" key="3">
    <source>
        <dbReference type="ARBA" id="ARBA00023012"/>
    </source>
</evidence>
<comment type="caution">
    <text evidence="6">The sequence shown here is derived from an EMBL/GenBank/DDBJ whole genome shotgun (WGS) entry which is preliminary data.</text>
</comment>
<evidence type="ECO:0000313" key="6">
    <source>
        <dbReference type="EMBL" id="GAA5110525.1"/>
    </source>
</evidence>
<feature type="transmembrane region" description="Helical" evidence="4">
    <location>
        <begin position="49"/>
        <end position="74"/>
    </location>
</feature>
<dbReference type="InterPro" id="IPR011712">
    <property type="entry name" value="Sig_transdc_His_kin_sub3_dim/P"/>
</dbReference>
<keyword evidence="4" id="KW-1133">Transmembrane helix</keyword>
<dbReference type="SUPFAM" id="SSF55874">
    <property type="entry name" value="ATPase domain of HSP90 chaperone/DNA topoisomerase II/histidine kinase"/>
    <property type="match status" value="1"/>
</dbReference>
<protein>
    <recommendedName>
        <fullName evidence="5">Histidine kinase/HSP90-like ATPase domain-containing protein</fullName>
    </recommendedName>
</protein>
<keyword evidence="4" id="KW-0812">Transmembrane</keyword>
<evidence type="ECO:0000256" key="4">
    <source>
        <dbReference type="SAM" id="Phobius"/>
    </source>
</evidence>
<organism evidence="6 7">
    <name type="scientific">Pseudonocardia adelaidensis</name>
    <dbReference type="NCBI Taxonomy" id="648754"/>
    <lineage>
        <taxon>Bacteria</taxon>
        <taxon>Bacillati</taxon>
        <taxon>Actinomycetota</taxon>
        <taxon>Actinomycetes</taxon>
        <taxon>Pseudonocardiales</taxon>
        <taxon>Pseudonocardiaceae</taxon>
        <taxon>Pseudonocardia</taxon>
    </lineage>
</organism>
<reference evidence="7" key="1">
    <citation type="journal article" date="2019" name="Int. J. Syst. Evol. Microbiol.">
        <title>The Global Catalogue of Microorganisms (GCM) 10K type strain sequencing project: providing services to taxonomists for standard genome sequencing and annotation.</title>
        <authorList>
            <consortium name="The Broad Institute Genomics Platform"/>
            <consortium name="The Broad Institute Genome Sequencing Center for Infectious Disease"/>
            <person name="Wu L."/>
            <person name="Ma J."/>
        </authorList>
    </citation>
    <scope>NUCLEOTIDE SEQUENCE [LARGE SCALE GENOMIC DNA]</scope>
    <source>
        <strain evidence="7">JCM 18302</strain>
    </source>
</reference>
<dbReference type="EMBL" id="BAABJO010000001">
    <property type="protein sequence ID" value="GAA5110525.1"/>
    <property type="molecule type" value="Genomic_DNA"/>
</dbReference>
<dbReference type="InterPro" id="IPR003594">
    <property type="entry name" value="HATPase_dom"/>
</dbReference>
<feature type="transmembrane region" description="Helical" evidence="4">
    <location>
        <begin position="86"/>
        <end position="107"/>
    </location>
</feature>
<feature type="transmembrane region" description="Helical" evidence="4">
    <location>
        <begin position="179"/>
        <end position="198"/>
    </location>
</feature>
<feature type="transmembrane region" description="Helical" evidence="4">
    <location>
        <begin position="210"/>
        <end position="235"/>
    </location>
</feature>
<feature type="domain" description="Histidine kinase/HSP90-like ATPase" evidence="5">
    <location>
        <begin position="612"/>
        <end position="706"/>
    </location>
</feature>
<feature type="transmembrane region" description="Helical" evidence="4">
    <location>
        <begin position="262"/>
        <end position="281"/>
    </location>
</feature>
<dbReference type="InterPro" id="IPR036890">
    <property type="entry name" value="HATPase_C_sf"/>
</dbReference>